<dbReference type="EMBL" id="KN817525">
    <property type="protein sequence ID" value="KJA27225.1"/>
    <property type="molecule type" value="Genomic_DNA"/>
</dbReference>
<evidence type="ECO:0000313" key="1">
    <source>
        <dbReference type="EMBL" id="KJA27225.1"/>
    </source>
</evidence>
<sequence length="140" mass="15098">MCGPFAQRTSCTKKKSSPASTLFTLFGCFNILSLHEPTRVSLGNGTLGARVGSCGFPAQLAPMWNVYGREGAGSESVTAVLRKRERGVRRAICRASEGLYSVKADGDMSVVCAQRTEAGLSRRRRAQIGHILHVTQLRNG</sequence>
<dbReference type="Proteomes" id="UP000054270">
    <property type="component" value="Unassembled WGS sequence"/>
</dbReference>
<name>A0A0D2Q6G5_HYPSF</name>
<dbReference type="AlphaFoldDB" id="A0A0D2Q6G5"/>
<proteinExistence type="predicted"/>
<organism evidence="1 2">
    <name type="scientific">Hypholoma sublateritium (strain FD-334 SS-4)</name>
    <dbReference type="NCBI Taxonomy" id="945553"/>
    <lineage>
        <taxon>Eukaryota</taxon>
        <taxon>Fungi</taxon>
        <taxon>Dikarya</taxon>
        <taxon>Basidiomycota</taxon>
        <taxon>Agaricomycotina</taxon>
        <taxon>Agaricomycetes</taxon>
        <taxon>Agaricomycetidae</taxon>
        <taxon>Agaricales</taxon>
        <taxon>Agaricineae</taxon>
        <taxon>Strophariaceae</taxon>
        <taxon>Hypholoma</taxon>
    </lineage>
</organism>
<reference evidence="2" key="1">
    <citation type="submission" date="2014-04" db="EMBL/GenBank/DDBJ databases">
        <title>Evolutionary Origins and Diversification of the Mycorrhizal Mutualists.</title>
        <authorList>
            <consortium name="DOE Joint Genome Institute"/>
            <consortium name="Mycorrhizal Genomics Consortium"/>
            <person name="Kohler A."/>
            <person name="Kuo A."/>
            <person name="Nagy L.G."/>
            <person name="Floudas D."/>
            <person name="Copeland A."/>
            <person name="Barry K.W."/>
            <person name="Cichocki N."/>
            <person name="Veneault-Fourrey C."/>
            <person name="LaButti K."/>
            <person name="Lindquist E.A."/>
            <person name="Lipzen A."/>
            <person name="Lundell T."/>
            <person name="Morin E."/>
            <person name="Murat C."/>
            <person name="Riley R."/>
            <person name="Ohm R."/>
            <person name="Sun H."/>
            <person name="Tunlid A."/>
            <person name="Henrissat B."/>
            <person name="Grigoriev I.V."/>
            <person name="Hibbett D.S."/>
            <person name="Martin F."/>
        </authorList>
    </citation>
    <scope>NUCLEOTIDE SEQUENCE [LARGE SCALE GENOMIC DNA]</scope>
    <source>
        <strain evidence="2">FD-334 SS-4</strain>
    </source>
</reference>
<protein>
    <submittedName>
        <fullName evidence="1">Uncharacterized protein</fullName>
    </submittedName>
</protein>
<evidence type="ECO:0000313" key="2">
    <source>
        <dbReference type="Proteomes" id="UP000054270"/>
    </source>
</evidence>
<keyword evidence="2" id="KW-1185">Reference proteome</keyword>
<gene>
    <name evidence="1" type="ORF">HYPSUDRAFT_35838</name>
</gene>
<accession>A0A0D2Q6G5</accession>